<organism evidence="5 6">
    <name type="scientific">Apiotrichum porosum</name>
    <dbReference type="NCBI Taxonomy" id="105984"/>
    <lineage>
        <taxon>Eukaryota</taxon>
        <taxon>Fungi</taxon>
        <taxon>Dikarya</taxon>
        <taxon>Basidiomycota</taxon>
        <taxon>Agaricomycotina</taxon>
        <taxon>Tremellomycetes</taxon>
        <taxon>Trichosporonales</taxon>
        <taxon>Trichosporonaceae</taxon>
        <taxon>Apiotrichum</taxon>
    </lineage>
</organism>
<gene>
    <name evidence="5" type="ORF">EHS24_000175</name>
</gene>
<feature type="region of interest" description="Disordered" evidence="3">
    <location>
        <begin position="1"/>
        <end position="48"/>
    </location>
</feature>
<evidence type="ECO:0000313" key="5">
    <source>
        <dbReference type="EMBL" id="RSH87661.1"/>
    </source>
</evidence>
<dbReference type="Gene3D" id="3.90.850.10">
    <property type="entry name" value="Fumarylacetoacetase-like, C-terminal domain"/>
    <property type="match status" value="1"/>
</dbReference>
<evidence type="ECO:0000259" key="4">
    <source>
        <dbReference type="Pfam" id="PF01557"/>
    </source>
</evidence>
<evidence type="ECO:0000256" key="1">
    <source>
        <dbReference type="ARBA" id="ARBA00010211"/>
    </source>
</evidence>
<sequence length="336" mass="35810">MDPFPNSHRSRYSSGDGSGHSNGHAHSTSIPAQADGRNGGSGNNSKALNTTAWPFRRLIRFVSEDGRELLGEPTDERVDVGLAVAKGLPVTAHVLDAKSPWDPAARHSGETVLVSKLLSPVSAQQCGTIRATGLNYTDHARELGLAMPDVPAVFFKPATALANPGEAVPIPRCAQADEMDYEVELAIVIGRTCRDVSAENALDHVLGWTCANDLTARKLQQQTSQWGYSKGFDKFCPLGPCIVSTTALPDPRDVALQTSVNGEIVQSGSAQNMIWHVAEIISFLSRGTSLLPGTVVITGTPPGIGASRGQWLHDGDEVRCNISHGIGTLVNKMIYE</sequence>
<dbReference type="PANTHER" id="PTHR11820:SF7">
    <property type="entry name" value="ACYLPYRUVASE FAHD1, MITOCHONDRIAL"/>
    <property type="match status" value="1"/>
</dbReference>
<dbReference type="Pfam" id="PF01557">
    <property type="entry name" value="FAA_hydrolase"/>
    <property type="match status" value="1"/>
</dbReference>
<keyword evidence="6" id="KW-1185">Reference proteome</keyword>
<feature type="domain" description="Fumarylacetoacetase-like C-terminal" evidence="4">
    <location>
        <begin position="129"/>
        <end position="332"/>
    </location>
</feature>
<dbReference type="GeneID" id="39584718"/>
<accession>A0A427Y961</accession>
<evidence type="ECO:0000313" key="6">
    <source>
        <dbReference type="Proteomes" id="UP000279236"/>
    </source>
</evidence>
<dbReference type="SUPFAM" id="SSF56529">
    <property type="entry name" value="FAH"/>
    <property type="match status" value="1"/>
</dbReference>
<dbReference type="EMBL" id="RSCE01000001">
    <property type="protein sequence ID" value="RSH87661.1"/>
    <property type="molecule type" value="Genomic_DNA"/>
</dbReference>
<keyword evidence="2" id="KW-0479">Metal-binding</keyword>
<evidence type="ECO:0000256" key="3">
    <source>
        <dbReference type="SAM" id="MobiDB-lite"/>
    </source>
</evidence>
<dbReference type="Proteomes" id="UP000279236">
    <property type="component" value="Unassembled WGS sequence"/>
</dbReference>
<feature type="compositionally biased region" description="Low complexity" evidence="3">
    <location>
        <begin position="13"/>
        <end position="29"/>
    </location>
</feature>
<dbReference type="FunFam" id="3.90.850.10:FF:000002">
    <property type="entry name" value="2-hydroxyhepta-2,4-diene-1,7-dioate isomerase"/>
    <property type="match status" value="1"/>
</dbReference>
<proteinExistence type="inferred from homology"/>
<evidence type="ECO:0000256" key="2">
    <source>
        <dbReference type="ARBA" id="ARBA00022723"/>
    </source>
</evidence>
<dbReference type="InterPro" id="IPR011234">
    <property type="entry name" value="Fumarylacetoacetase-like_C"/>
</dbReference>
<dbReference type="OrthoDB" id="411064at2759"/>
<name>A0A427Y961_9TREE</name>
<comment type="similarity">
    <text evidence="1">Belongs to the FAH family.</text>
</comment>
<dbReference type="PANTHER" id="PTHR11820">
    <property type="entry name" value="ACYLPYRUVASE"/>
    <property type="match status" value="1"/>
</dbReference>
<dbReference type="RefSeq" id="XP_028479869.1">
    <property type="nucleotide sequence ID" value="XM_028616012.1"/>
</dbReference>
<dbReference type="GO" id="GO:0018773">
    <property type="term" value="F:acetylpyruvate hydrolase activity"/>
    <property type="evidence" value="ECO:0007669"/>
    <property type="project" value="TreeGrafter"/>
</dbReference>
<dbReference type="GO" id="GO:0006107">
    <property type="term" value="P:oxaloacetate metabolic process"/>
    <property type="evidence" value="ECO:0007669"/>
    <property type="project" value="UniProtKB-ARBA"/>
</dbReference>
<dbReference type="GO" id="GO:0046872">
    <property type="term" value="F:metal ion binding"/>
    <property type="evidence" value="ECO:0007669"/>
    <property type="project" value="UniProtKB-KW"/>
</dbReference>
<dbReference type="InterPro" id="IPR036663">
    <property type="entry name" value="Fumarylacetoacetase_C_sf"/>
</dbReference>
<protein>
    <recommendedName>
        <fullName evidence="4">Fumarylacetoacetase-like C-terminal domain-containing protein</fullName>
    </recommendedName>
</protein>
<dbReference type="AlphaFoldDB" id="A0A427Y961"/>
<dbReference type="GO" id="GO:0050163">
    <property type="term" value="F:oxaloacetate tautomerase activity"/>
    <property type="evidence" value="ECO:0007669"/>
    <property type="project" value="UniProtKB-ARBA"/>
</dbReference>
<comment type="caution">
    <text evidence="5">The sequence shown here is derived from an EMBL/GenBank/DDBJ whole genome shotgun (WGS) entry which is preliminary data.</text>
</comment>
<reference evidence="5 6" key="1">
    <citation type="submission" date="2018-11" db="EMBL/GenBank/DDBJ databases">
        <title>Genome sequence of Apiotrichum porosum DSM 27194.</title>
        <authorList>
            <person name="Aliyu H."/>
            <person name="Gorte O."/>
            <person name="Ochsenreither K."/>
        </authorList>
    </citation>
    <scope>NUCLEOTIDE SEQUENCE [LARGE SCALE GENOMIC DNA]</scope>
    <source>
        <strain evidence="5 6">DSM 27194</strain>
    </source>
</reference>
<dbReference type="STRING" id="105984.A0A427Y961"/>